<dbReference type="WBParaSite" id="PSU_v2.g15934.t1">
    <property type="protein sequence ID" value="PSU_v2.g15934.t1"/>
    <property type="gene ID" value="PSU_v2.g15934"/>
</dbReference>
<feature type="region of interest" description="Disordered" evidence="1">
    <location>
        <begin position="32"/>
        <end position="90"/>
    </location>
</feature>
<proteinExistence type="predicted"/>
<keyword evidence="2" id="KW-1185">Reference proteome</keyword>
<feature type="region of interest" description="Disordered" evidence="1">
    <location>
        <begin position="122"/>
        <end position="149"/>
    </location>
</feature>
<evidence type="ECO:0000313" key="3">
    <source>
        <dbReference type="WBParaSite" id="PSU_v2.g15934.t1"/>
    </source>
</evidence>
<dbReference type="Proteomes" id="UP000887577">
    <property type="component" value="Unplaced"/>
</dbReference>
<dbReference type="AlphaFoldDB" id="A0A914Y6U8"/>
<organism evidence="2 3">
    <name type="scientific">Panagrolaimus superbus</name>
    <dbReference type="NCBI Taxonomy" id="310955"/>
    <lineage>
        <taxon>Eukaryota</taxon>
        <taxon>Metazoa</taxon>
        <taxon>Ecdysozoa</taxon>
        <taxon>Nematoda</taxon>
        <taxon>Chromadorea</taxon>
        <taxon>Rhabditida</taxon>
        <taxon>Tylenchina</taxon>
        <taxon>Panagrolaimomorpha</taxon>
        <taxon>Panagrolaimoidea</taxon>
        <taxon>Panagrolaimidae</taxon>
        <taxon>Panagrolaimus</taxon>
    </lineage>
</organism>
<evidence type="ECO:0000256" key="1">
    <source>
        <dbReference type="SAM" id="MobiDB-lite"/>
    </source>
</evidence>
<sequence length="174" mass="18894">MDTVADNPTLPSFVDNYYEPWNQANPGAEKIYESSDKNAVPSPQLSMPDNQCLIIPEPANTDKSNQSPKSAITDEHEKFVKNPLSDQQISDNFDKNSKVIEAAHEDIESILDKVIDIKPLSSPLPSSSSSASTSNNITTNNDNILSPLSPSSNLNILDGCADSDDKVNSINVFN</sequence>
<reference evidence="3" key="1">
    <citation type="submission" date="2022-11" db="UniProtKB">
        <authorList>
            <consortium name="WormBaseParasite"/>
        </authorList>
    </citation>
    <scope>IDENTIFICATION</scope>
</reference>
<protein>
    <submittedName>
        <fullName evidence="3">Uncharacterized protein</fullName>
    </submittedName>
</protein>
<evidence type="ECO:0000313" key="2">
    <source>
        <dbReference type="Proteomes" id="UP000887577"/>
    </source>
</evidence>
<name>A0A914Y6U8_9BILA</name>
<accession>A0A914Y6U8</accession>
<feature type="compositionally biased region" description="Polar residues" evidence="1">
    <location>
        <begin position="61"/>
        <end position="70"/>
    </location>
</feature>